<comment type="pathway">
    <text evidence="1">Metabolic intermediate biosynthesis; chorismate biosynthesis; chorismate from D-erythrose 4-phosphate and phosphoenolpyruvate: step 4/7.</text>
</comment>
<dbReference type="AlphaFoldDB" id="A0A379KS81"/>
<protein>
    <recommendedName>
        <fullName evidence="2">shikimate dehydrogenase (NADP(+))</fullName>
        <ecNumber evidence="2">1.1.1.25</ecNumber>
    </recommendedName>
</protein>
<dbReference type="EC" id="1.1.1.25" evidence="2"/>
<name>A0A379KS81_PSEPU</name>
<dbReference type="SUPFAM" id="SSF53223">
    <property type="entry name" value="Aminoacid dehydrogenase-like, N-terminal domain"/>
    <property type="match status" value="1"/>
</dbReference>
<evidence type="ECO:0000313" key="10">
    <source>
        <dbReference type="Proteomes" id="UP000254602"/>
    </source>
</evidence>
<evidence type="ECO:0000313" key="9">
    <source>
        <dbReference type="EMBL" id="SUD70177.1"/>
    </source>
</evidence>
<dbReference type="Gene3D" id="3.40.50.720">
    <property type="entry name" value="NAD(P)-binding Rossmann-like Domain"/>
    <property type="match status" value="1"/>
</dbReference>
<dbReference type="Pfam" id="PF01488">
    <property type="entry name" value="Shikimate_DH"/>
    <property type="match status" value="1"/>
</dbReference>
<reference evidence="9 10" key="1">
    <citation type="submission" date="2018-06" db="EMBL/GenBank/DDBJ databases">
        <authorList>
            <consortium name="Pathogen Informatics"/>
            <person name="Doyle S."/>
        </authorList>
    </citation>
    <scope>NUCLEOTIDE SEQUENCE [LARGE SCALE GENOMIC DNA]</scope>
    <source>
        <strain evidence="9 10">NCTC7914</strain>
    </source>
</reference>
<dbReference type="Proteomes" id="UP000254602">
    <property type="component" value="Unassembled WGS sequence"/>
</dbReference>
<dbReference type="UniPathway" id="UPA00053">
    <property type="reaction ID" value="UER00087"/>
</dbReference>
<keyword evidence="4 9" id="KW-0560">Oxidoreductase</keyword>
<dbReference type="EMBL" id="UGUY01000001">
    <property type="protein sequence ID" value="SUD70177.1"/>
    <property type="molecule type" value="Genomic_DNA"/>
</dbReference>
<dbReference type="SUPFAM" id="SSF51735">
    <property type="entry name" value="NAD(P)-binding Rossmann-fold domains"/>
    <property type="match status" value="1"/>
</dbReference>
<comment type="catalytic activity">
    <reaction evidence="6">
        <text>shikimate + NADP(+) = 3-dehydroshikimate + NADPH + H(+)</text>
        <dbReference type="Rhea" id="RHEA:17737"/>
        <dbReference type="ChEBI" id="CHEBI:15378"/>
        <dbReference type="ChEBI" id="CHEBI:16630"/>
        <dbReference type="ChEBI" id="CHEBI:36208"/>
        <dbReference type="ChEBI" id="CHEBI:57783"/>
        <dbReference type="ChEBI" id="CHEBI:58349"/>
        <dbReference type="EC" id="1.1.1.25"/>
    </reaction>
</comment>
<feature type="domain" description="Shikimate dehydrogenase substrate binding N-terminal" evidence="8">
    <location>
        <begin position="11"/>
        <end position="94"/>
    </location>
</feature>
<dbReference type="RefSeq" id="WP_115275141.1">
    <property type="nucleotide sequence ID" value="NZ_JABTYF010000003.1"/>
</dbReference>
<dbReference type="GO" id="GO:0004764">
    <property type="term" value="F:shikimate 3-dehydrogenase (NADP+) activity"/>
    <property type="evidence" value="ECO:0007669"/>
    <property type="project" value="UniProtKB-EC"/>
</dbReference>
<dbReference type="Gene3D" id="3.40.50.10860">
    <property type="entry name" value="Leucine Dehydrogenase, chain A, domain 1"/>
    <property type="match status" value="1"/>
</dbReference>
<dbReference type="GO" id="GO:0019632">
    <property type="term" value="P:shikimate metabolic process"/>
    <property type="evidence" value="ECO:0007669"/>
    <property type="project" value="TreeGrafter"/>
</dbReference>
<dbReference type="CDD" id="cd01065">
    <property type="entry name" value="NAD_bind_Shikimate_DH"/>
    <property type="match status" value="1"/>
</dbReference>
<dbReference type="InterPro" id="IPR036291">
    <property type="entry name" value="NAD(P)-bd_dom_sf"/>
</dbReference>
<evidence type="ECO:0000256" key="2">
    <source>
        <dbReference type="ARBA" id="ARBA00012962"/>
    </source>
</evidence>
<accession>A0A379KS81</accession>
<organism evidence="9 10">
    <name type="scientific">Pseudomonas putida</name>
    <name type="common">Arthrobacter siderocapsulatus</name>
    <dbReference type="NCBI Taxonomy" id="303"/>
    <lineage>
        <taxon>Bacteria</taxon>
        <taxon>Pseudomonadati</taxon>
        <taxon>Pseudomonadota</taxon>
        <taxon>Gammaproteobacteria</taxon>
        <taxon>Pseudomonadales</taxon>
        <taxon>Pseudomonadaceae</taxon>
        <taxon>Pseudomonas</taxon>
    </lineage>
</organism>
<keyword evidence="5" id="KW-0028">Amino-acid biosynthesis</keyword>
<dbReference type="InterPro" id="IPR046346">
    <property type="entry name" value="Aminoacid_DH-like_N_sf"/>
</dbReference>
<dbReference type="GO" id="GO:0005829">
    <property type="term" value="C:cytosol"/>
    <property type="evidence" value="ECO:0007669"/>
    <property type="project" value="TreeGrafter"/>
</dbReference>
<sequence length="269" mass="27628">MIKGSTALVAIVGSPIAQVKSPENFNTWFSNNGLDLAMLPIDLQHAALDAFIDTLRGWRNLRGCVVTVPYKQAFATRLDGLSERAAALGSVNVVRRENDGRLYGDNVDGAGFLGAARKHGFDPAGKRVLVIGCGGVGSAIAYALGEAGVAQVTLSDPETSRAAALAELLGKAFPGVGITTAYSALDAFDLVVNASPVGMGGTGELPLPAALLGTLNAATLVADVVTSPEITPLLEQARERGCAVQTGAQMAFAQLGHLGAFMGVTPLEI</sequence>
<dbReference type="PANTHER" id="PTHR21089:SF1">
    <property type="entry name" value="BIFUNCTIONAL 3-DEHYDROQUINATE DEHYDRATASE_SHIKIMATE DEHYDROGENASE, CHLOROPLASTIC"/>
    <property type="match status" value="1"/>
</dbReference>
<evidence type="ECO:0000259" key="8">
    <source>
        <dbReference type="Pfam" id="PF08501"/>
    </source>
</evidence>
<dbReference type="GO" id="GO:0050661">
    <property type="term" value="F:NADP binding"/>
    <property type="evidence" value="ECO:0007669"/>
    <property type="project" value="TreeGrafter"/>
</dbReference>
<keyword evidence="3" id="KW-0521">NADP</keyword>
<evidence type="ECO:0000256" key="5">
    <source>
        <dbReference type="ARBA" id="ARBA00023141"/>
    </source>
</evidence>
<keyword evidence="5" id="KW-0057">Aromatic amino acid biosynthesis</keyword>
<evidence type="ECO:0000256" key="4">
    <source>
        <dbReference type="ARBA" id="ARBA00023002"/>
    </source>
</evidence>
<evidence type="ECO:0000259" key="7">
    <source>
        <dbReference type="Pfam" id="PF01488"/>
    </source>
</evidence>
<evidence type="ECO:0000256" key="3">
    <source>
        <dbReference type="ARBA" id="ARBA00022857"/>
    </source>
</evidence>
<dbReference type="InterPro" id="IPR013708">
    <property type="entry name" value="Shikimate_DH-bd_N"/>
</dbReference>
<dbReference type="InterPro" id="IPR006151">
    <property type="entry name" value="Shikm_DH/Glu-tRNA_Rdtase"/>
</dbReference>
<gene>
    <name evidence="9" type="primary">aroE_2</name>
    <name evidence="9" type="ORF">NCTC7914_04327</name>
</gene>
<evidence type="ECO:0000256" key="6">
    <source>
        <dbReference type="ARBA" id="ARBA00049442"/>
    </source>
</evidence>
<dbReference type="PANTHER" id="PTHR21089">
    <property type="entry name" value="SHIKIMATE DEHYDROGENASE"/>
    <property type="match status" value="1"/>
</dbReference>
<feature type="domain" description="Quinate/shikimate 5-dehydrogenase/glutamyl-tRNA reductase" evidence="7">
    <location>
        <begin position="122"/>
        <end position="194"/>
    </location>
</feature>
<dbReference type="Pfam" id="PF08501">
    <property type="entry name" value="Shikimate_dh_N"/>
    <property type="match status" value="1"/>
</dbReference>
<dbReference type="GO" id="GO:0009073">
    <property type="term" value="P:aromatic amino acid family biosynthetic process"/>
    <property type="evidence" value="ECO:0007669"/>
    <property type="project" value="UniProtKB-KW"/>
</dbReference>
<evidence type="ECO:0000256" key="1">
    <source>
        <dbReference type="ARBA" id="ARBA00004871"/>
    </source>
</evidence>
<dbReference type="GO" id="GO:0009423">
    <property type="term" value="P:chorismate biosynthetic process"/>
    <property type="evidence" value="ECO:0007669"/>
    <property type="project" value="UniProtKB-UniPathway"/>
</dbReference>
<proteinExistence type="predicted"/>
<dbReference type="InterPro" id="IPR022893">
    <property type="entry name" value="Shikimate_DH_fam"/>
</dbReference>